<accession>A0AAW5KQN3</accession>
<evidence type="ECO:0000313" key="2">
    <source>
        <dbReference type="Proteomes" id="UP001206236"/>
    </source>
</evidence>
<dbReference type="EMBL" id="JANGCN010000017">
    <property type="protein sequence ID" value="MCQ5153336.1"/>
    <property type="molecule type" value="Genomic_DNA"/>
</dbReference>
<reference evidence="1" key="1">
    <citation type="submission" date="2022-06" db="EMBL/GenBank/DDBJ databases">
        <title>Isolation of gut microbiota from human fecal samples.</title>
        <authorList>
            <person name="Pamer E.G."/>
            <person name="Barat B."/>
            <person name="Waligurski E."/>
            <person name="Medina S."/>
            <person name="Paddock L."/>
            <person name="Mostad J."/>
        </authorList>
    </citation>
    <scope>NUCLEOTIDE SEQUENCE</scope>
    <source>
        <strain evidence="1">DFI.5.57</strain>
    </source>
</reference>
<dbReference type="AlphaFoldDB" id="A0AAW5KQN3"/>
<organism evidence="1 2">
    <name type="scientific">Ruminococcus bicirculans</name>
    <name type="common">ex Wegman et al. 2014</name>
    <dbReference type="NCBI Taxonomy" id="1160721"/>
    <lineage>
        <taxon>Bacteria</taxon>
        <taxon>Bacillati</taxon>
        <taxon>Bacillota</taxon>
        <taxon>Clostridia</taxon>
        <taxon>Eubacteriales</taxon>
        <taxon>Oscillospiraceae</taxon>
        <taxon>Ruminococcus</taxon>
    </lineage>
</organism>
<gene>
    <name evidence="1" type="ORF">NE632_08425</name>
</gene>
<sequence>MTIQEKISRYQLIPKLIANLEENRARILNGKAVCYDKNDSSAGTPGNTAESSMLSYACKGEKQKELSEERARLTQEIQSEIDEMFCNEEAETIDTARIIKLYFINGISVKKIAHNYIFRDYKTVLRMFHNGCEKLNIPHKTTQYHLQERT</sequence>
<comment type="caution">
    <text evidence="1">The sequence shown here is derived from an EMBL/GenBank/DDBJ whole genome shotgun (WGS) entry which is preliminary data.</text>
</comment>
<name>A0AAW5KQN3_9FIRM</name>
<proteinExistence type="predicted"/>
<dbReference type="Proteomes" id="UP001206236">
    <property type="component" value="Unassembled WGS sequence"/>
</dbReference>
<protein>
    <submittedName>
        <fullName evidence="1">Uncharacterized protein</fullName>
    </submittedName>
</protein>
<evidence type="ECO:0000313" key="1">
    <source>
        <dbReference type="EMBL" id="MCQ5153336.1"/>
    </source>
</evidence>
<dbReference type="RefSeq" id="WP_256322106.1">
    <property type="nucleotide sequence ID" value="NZ_DAWEGH010000155.1"/>
</dbReference>